<comment type="caution">
    <text evidence="1">The sequence shown here is derived from an EMBL/GenBank/DDBJ whole genome shotgun (WGS) entry which is preliminary data.</text>
</comment>
<dbReference type="RefSeq" id="WP_116221354.1">
    <property type="nucleotide sequence ID" value="NZ_CP038196.1"/>
</dbReference>
<organism evidence="1 2">
    <name type="scientific">Paracoccus versutus</name>
    <name type="common">Thiobacillus versutus</name>
    <dbReference type="NCBI Taxonomy" id="34007"/>
    <lineage>
        <taxon>Bacteria</taxon>
        <taxon>Pseudomonadati</taxon>
        <taxon>Pseudomonadota</taxon>
        <taxon>Alphaproteobacteria</taxon>
        <taxon>Rhodobacterales</taxon>
        <taxon>Paracoccaceae</taxon>
        <taxon>Paracoccus</taxon>
    </lineage>
</organism>
<sequence>MTAIIFDCDGVLVNTEILSARAYRNVYARHGLTVDPEAFQKVLGLKQGDILKTLRGSEGGLLPAEAESELTTEILDLIRAHVEATPGIADVLRGLQLPFCVASSSDVARIRLSLETAGLLPRFEGRVFSSSMVKNGKPAPDLFLFAAESLGVPPAECIVFEDSVAGIVAAQAAGMYPVGYLGGGHLPPSHAELLRAAGARALIEHWDEALPVISAST</sequence>
<dbReference type="InterPro" id="IPR023198">
    <property type="entry name" value="PGP-like_dom2"/>
</dbReference>
<dbReference type="Proteomes" id="UP000256941">
    <property type="component" value="Unassembled WGS sequence"/>
</dbReference>
<dbReference type="Gene3D" id="1.10.150.240">
    <property type="entry name" value="Putative phosphatase, domain 2"/>
    <property type="match status" value="1"/>
</dbReference>
<dbReference type="EMBL" id="QTUJ01000001">
    <property type="protein sequence ID" value="REF73245.1"/>
    <property type="molecule type" value="Genomic_DNA"/>
</dbReference>
<gene>
    <name evidence="1" type="ORF">BDD41_1784</name>
</gene>
<dbReference type="CDD" id="cd07526">
    <property type="entry name" value="HAD_BPGM_like"/>
    <property type="match status" value="1"/>
</dbReference>
<protein>
    <submittedName>
        <fullName evidence="1">HAD superfamily hydrolase (TIGR01509 family)</fullName>
    </submittedName>
</protein>
<dbReference type="SFLD" id="SFLDS00003">
    <property type="entry name" value="Haloacid_Dehalogenase"/>
    <property type="match status" value="1"/>
</dbReference>
<dbReference type="Gene3D" id="3.40.50.1000">
    <property type="entry name" value="HAD superfamily/HAD-like"/>
    <property type="match status" value="1"/>
</dbReference>
<dbReference type="InterPro" id="IPR006439">
    <property type="entry name" value="HAD-SF_hydro_IA"/>
</dbReference>
<dbReference type="InterPro" id="IPR036412">
    <property type="entry name" value="HAD-like_sf"/>
</dbReference>
<proteinExistence type="predicted"/>
<reference evidence="1 2" key="1">
    <citation type="submission" date="2018-08" db="EMBL/GenBank/DDBJ databases">
        <title>Genomic Encyclopedia of Archaeal and Bacterial Type Strains, Phase II (KMG-II): from individual species to whole genera.</title>
        <authorList>
            <person name="Goeker M."/>
        </authorList>
    </citation>
    <scope>NUCLEOTIDE SEQUENCE [LARGE SCALE GENOMIC DNA]</scope>
    <source>
        <strain evidence="1 2">DSM 17099</strain>
    </source>
</reference>
<dbReference type="Pfam" id="PF00702">
    <property type="entry name" value="Hydrolase"/>
    <property type="match status" value="1"/>
</dbReference>
<dbReference type="GO" id="GO:0050308">
    <property type="term" value="F:sugar-phosphatase activity"/>
    <property type="evidence" value="ECO:0007669"/>
    <property type="project" value="TreeGrafter"/>
</dbReference>
<evidence type="ECO:0000313" key="2">
    <source>
        <dbReference type="Proteomes" id="UP000256941"/>
    </source>
</evidence>
<name>A0A3D9XS69_PARVE</name>
<dbReference type="SUPFAM" id="SSF56784">
    <property type="entry name" value="HAD-like"/>
    <property type="match status" value="1"/>
</dbReference>
<dbReference type="SFLD" id="SFLDG01129">
    <property type="entry name" value="C1.5:_HAD__Beta-PGM__Phosphata"/>
    <property type="match status" value="1"/>
</dbReference>
<dbReference type="NCBIfam" id="TIGR01509">
    <property type="entry name" value="HAD-SF-IA-v3"/>
    <property type="match status" value="1"/>
</dbReference>
<dbReference type="AlphaFoldDB" id="A0A3D9XS69"/>
<dbReference type="InterPro" id="IPR023214">
    <property type="entry name" value="HAD_sf"/>
</dbReference>
<keyword evidence="1" id="KW-0378">Hydrolase</keyword>
<dbReference type="PANTHER" id="PTHR43481">
    <property type="entry name" value="FRUCTOSE-1-PHOSPHATE PHOSPHATASE"/>
    <property type="match status" value="1"/>
</dbReference>
<dbReference type="PANTHER" id="PTHR43481:SF4">
    <property type="entry name" value="GLYCEROL-1-PHOSPHATE PHOSPHOHYDROLASE 1-RELATED"/>
    <property type="match status" value="1"/>
</dbReference>
<accession>A0A3D9XS69</accession>
<dbReference type="InterPro" id="IPR051806">
    <property type="entry name" value="HAD-like_SPP"/>
</dbReference>
<dbReference type="SFLD" id="SFLDG01135">
    <property type="entry name" value="C1.5.6:_HAD__Beta-PGM__Phospha"/>
    <property type="match status" value="1"/>
</dbReference>
<evidence type="ECO:0000313" key="1">
    <source>
        <dbReference type="EMBL" id="REF73245.1"/>
    </source>
</evidence>